<feature type="domain" description="Baseplate protein J-like barrel" evidence="2">
    <location>
        <begin position="92"/>
        <end position="172"/>
    </location>
</feature>
<dbReference type="InterPro" id="IPR006949">
    <property type="entry name" value="Barrel_Baseplate_J-like"/>
</dbReference>
<reference evidence="4 5" key="1">
    <citation type="submission" date="2017-05" db="EMBL/GenBank/DDBJ databases">
        <title>Genome sequence of Acetobacter pasteurianus subsp. pasteurianus strain SRCM101342.</title>
        <authorList>
            <person name="Cho S.H."/>
        </authorList>
    </citation>
    <scope>NUCLEOTIDE SEQUENCE [LARGE SCALE GENOMIC DNA]</scope>
    <source>
        <strain evidence="4 5">SRCM101342</strain>
    </source>
</reference>
<proteinExistence type="predicted"/>
<feature type="domain" description="Baseplate J-like central" evidence="3">
    <location>
        <begin position="196"/>
        <end position="284"/>
    </location>
</feature>
<name>A0A1Y0Y5K8_ACEPA</name>
<evidence type="ECO:0000313" key="4">
    <source>
        <dbReference type="EMBL" id="ARW48751.1"/>
    </source>
</evidence>
<dbReference type="PANTHER" id="PTHR37829:SF3">
    <property type="entry name" value="PROTEIN JAYE-RELATED"/>
    <property type="match status" value="1"/>
</dbReference>
<evidence type="ECO:0000259" key="3">
    <source>
        <dbReference type="Pfam" id="PF26078"/>
    </source>
</evidence>
<accession>A0A1Y0Y5K8</accession>
<gene>
    <name evidence="4" type="ORF">S1001342_02452</name>
</gene>
<dbReference type="Pfam" id="PF04865">
    <property type="entry name" value="Baseplate_J"/>
    <property type="match status" value="1"/>
</dbReference>
<protein>
    <submittedName>
        <fullName evidence="4">Mu-like prophage FluMu protein gp47</fullName>
    </submittedName>
</protein>
<dbReference type="EMBL" id="CP021509">
    <property type="protein sequence ID" value="ARW48751.1"/>
    <property type="molecule type" value="Genomic_DNA"/>
</dbReference>
<dbReference type="RefSeq" id="WP_087652050.1">
    <property type="nucleotide sequence ID" value="NZ_CP021509.1"/>
</dbReference>
<keyword evidence="1" id="KW-1133">Transmembrane helix</keyword>
<keyword evidence="1" id="KW-0812">Transmembrane</keyword>
<dbReference type="AlphaFoldDB" id="A0A1Y0Y5K8"/>
<organism evidence="4 5">
    <name type="scientific">Acetobacter pasteurianus subsp. pasteurianus</name>
    <dbReference type="NCBI Taxonomy" id="481145"/>
    <lineage>
        <taxon>Bacteria</taxon>
        <taxon>Pseudomonadati</taxon>
        <taxon>Pseudomonadota</taxon>
        <taxon>Alphaproteobacteria</taxon>
        <taxon>Acetobacterales</taxon>
        <taxon>Acetobacteraceae</taxon>
        <taxon>Acetobacter</taxon>
    </lineage>
</organism>
<sequence length="371" mass="38190">MPYARPTLTQLRQQALQDVLDGGISNVSAVLRFSVITVITYALAGLAWLHYGYLDWIAKQAVPWTATDEYLAAWGALKGIYLKDATAASGSVTFTVTGNNIIPAGTTIILGGALSAITTADSVTANGQTVAQAECSSTGAAGNIAAGSLATLSSPVEGVQTTGSVSTAFTGGADIETQDEFRFRVLDAYQNPGGYGTAADYKEWAEAAAGVTRAWVVPNGFGSGSVVIYVMMDDANAAEGGFPQGTDGASSNDTRYTTATGDQLTVANAVWEKEPATPLVVVCAPIAQATDFVISDLGSKNTEANQALIKAALQDMFLRLSGPGVTIHENAWQEAVAAIGLTSYDITSPSGPIVPETAGAMPVLGTLTTES</sequence>
<dbReference type="OrthoDB" id="7565172at2"/>
<feature type="transmembrane region" description="Helical" evidence="1">
    <location>
        <begin position="29"/>
        <end position="49"/>
    </location>
</feature>
<evidence type="ECO:0000256" key="1">
    <source>
        <dbReference type="SAM" id="Phobius"/>
    </source>
</evidence>
<dbReference type="Proteomes" id="UP000196205">
    <property type="component" value="Chromosome"/>
</dbReference>
<keyword evidence="1" id="KW-0472">Membrane</keyword>
<dbReference type="InterPro" id="IPR052399">
    <property type="entry name" value="Phage_Baseplate_Assmbl_Protein"/>
</dbReference>
<dbReference type="Pfam" id="PF26078">
    <property type="entry name" value="Baseplate_J_M"/>
    <property type="match status" value="1"/>
</dbReference>
<dbReference type="PANTHER" id="PTHR37829">
    <property type="entry name" value="PHAGE-LIKE ELEMENT PBSX PROTEIN XKDT"/>
    <property type="match status" value="1"/>
</dbReference>
<dbReference type="InterPro" id="IPR058531">
    <property type="entry name" value="Baseplate_J_M"/>
</dbReference>
<evidence type="ECO:0000313" key="5">
    <source>
        <dbReference type="Proteomes" id="UP000196205"/>
    </source>
</evidence>
<evidence type="ECO:0000259" key="2">
    <source>
        <dbReference type="Pfam" id="PF04865"/>
    </source>
</evidence>